<dbReference type="SUPFAM" id="SSF48452">
    <property type="entry name" value="TPR-like"/>
    <property type="match status" value="1"/>
</dbReference>
<organism evidence="7">
    <name type="scientific">termite gut metagenome</name>
    <dbReference type="NCBI Taxonomy" id="433724"/>
    <lineage>
        <taxon>unclassified sequences</taxon>
        <taxon>metagenomes</taxon>
        <taxon>organismal metagenomes</taxon>
    </lineage>
</organism>
<evidence type="ECO:0000256" key="3">
    <source>
        <dbReference type="ARBA" id="ARBA00023136"/>
    </source>
</evidence>
<evidence type="ECO:0000256" key="4">
    <source>
        <dbReference type="ARBA" id="ARBA00023237"/>
    </source>
</evidence>
<dbReference type="InterPro" id="IPR012944">
    <property type="entry name" value="SusD_RagB_dom"/>
</dbReference>
<dbReference type="GO" id="GO:0009279">
    <property type="term" value="C:cell outer membrane"/>
    <property type="evidence" value="ECO:0007669"/>
    <property type="project" value="UniProtKB-SubCell"/>
</dbReference>
<evidence type="ECO:0000259" key="6">
    <source>
        <dbReference type="Pfam" id="PF14322"/>
    </source>
</evidence>
<protein>
    <submittedName>
        <fullName evidence="7">RagB/SusD family nutrient uptake outer membrane protein</fullName>
    </submittedName>
</protein>
<comment type="caution">
    <text evidence="7">The sequence shown here is derived from an EMBL/GenBank/DDBJ whole genome shotgun (WGS) entry which is preliminary data.</text>
</comment>
<dbReference type="InterPro" id="IPR011990">
    <property type="entry name" value="TPR-like_helical_dom_sf"/>
</dbReference>
<comment type="subcellular location">
    <subcellularLocation>
        <location evidence="1">Cell outer membrane</location>
    </subcellularLocation>
</comment>
<feature type="domain" description="RagB/SusD" evidence="5">
    <location>
        <begin position="315"/>
        <end position="536"/>
    </location>
</feature>
<dbReference type="InterPro" id="IPR033985">
    <property type="entry name" value="SusD-like_N"/>
</dbReference>
<name>A0A5J4RS46_9ZZZZ</name>
<accession>A0A5J4RS46</accession>
<keyword evidence="2" id="KW-0732">Signal</keyword>
<dbReference type="Gene3D" id="1.25.40.390">
    <property type="match status" value="1"/>
</dbReference>
<evidence type="ECO:0000256" key="2">
    <source>
        <dbReference type="ARBA" id="ARBA00022729"/>
    </source>
</evidence>
<dbReference type="PROSITE" id="PS51257">
    <property type="entry name" value="PROKAR_LIPOPROTEIN"/>
    <property type="match status" value="1"/>
</dbReference>
<dbReference type="AlphaFoldDB" id="A0A5J4RS46"/>
<gene>
    <name evidence="7" type="ORF">EZS27_015701</name>
</gene>
<sequence>MKTYIKLFISLLIVSGTFSCSNDLTEKVFSSVTEQSYNYTVKDFYPVIGSIYPPLRSVCSHSGYFGAQEVTADAIVMPPNASGWDDGGVYRRMHYHTWNSEQDHVSGMWSWFYRGILLCNNVIDQIENDVVLAPSPADKEQGLAEVRAARAYYYWMVCDNFGDAPLVSVKSNDLPTKSSRQEIYNFIVSELLEIIPKLSEEQGGNMYGRINKWAGKALLANIYLNAEVYTGQAHWAECIAQCDDIINSGKCALEPNYNDLFRGHGVESSKEVLFTVPFDKTLAGGNNIHMFSWHGELKKKFETEATPWGSGSAMGVSQFIDTYNAEDSRLEDSWLMGPQYAANGELLEETYDQKGEPLIFTKDIPNASYTKETEGYRMNKFEIEPGTTGDSTTDVPLFRYAQVLLMKAECLLRTNQSGAGALVTQVRQRAFKKNSLKAIATDDQLKDNTAYHYGFVENYTIADPGNQESVQYGRLLDELGWEFAWEMYRRRDLIRFGVYTKKSWLSHKPQGDYRTVFPIPERVLTSNPNLIQNPNYSN</sequence>
<proteinExistence type="predicted"/>
<dbReference type="Pfam" id="PF07980">
    <property type="entry name" value="SusD_RagB"/>
    <property type="match status" value="1"/>
</dbReference>
<evidence type="ECO:0000313" key="7">
    <source>
        <dbReference type="EMBL" id="KAA6336125.1"/>
    </source>
</evidence>
<evidence type="ECO:0000259" key="5">
    <source>
        <dbReference type="Pfam" id="PF07980"/>
    </source>
</evidence>
<dbReference type="Pfam" id="PF14322">
    <property type="entry name" value="SusD-like_3"/>
    <property type="match status" value="1"/>
</dbReference>
<feature type="domain" description="SusD-like N-terminal" evidence="6">
    <location>
        <begin position="94"/>
        <end position="224"/>
    </location>
</feature>
<dbReference type="EMBL" id="SNRY01000825">
    <property type="protein sequence ID" value="KAA6336125.1"/>
    <property type="molecule type" value="Genomic_DNA"/>
</dbReference>
<keyword evidence="4" id="KW-0998">Cell outer membrane</keyword>
<evidence type="ECO:0000256" key="1">
    <source>
        <dbReference type="ARBA" id="ARBA00004442"/>
    </source>
</evidence>
<keyword evidence="3" id="KW-0472">Membrane</keyword>
<reference evidence="7" key="1">
    <citation type="submission" date="2019-03" db="EMBL/GenBank/DDBJ databases">
        <title>Single cell metagenomics reveals metabolic interactions within the superorganism composed of flagellate Streblomastix strix and complex community of Bacteroidetes bacteria on its surface.</title>
        <authorList>
            <person name="Treitli S.C."/>
            <person name="Kolisko M."/>
            <person name="Husnik F."/>
            <person name="Keeling P."/>
            <person name="Hampl V."/>
        </authorList>
    </citation>
    <scope>NUCLEOTIDE SEQUENCE</scope>
    <source>
        <strain evidence="7">STM</strain>
    </source>
</reference>